<keyword evidence="1" id="KW-0805">Transcription regulation</keyword>
<dbReference type="PANTHER" id="PTHR33204:SF29">
    <property type="entry name" value="TRANSCRIPTIONAL REGULATOR"/>
    <property type="match status" value="1"/>
</dbReference>
<keyword evidence="3" id="KW-0804">Transcription</keyword>
<evidence type="ECO:0000256" key="2">
    <source>
        <dbReference type="ARBA" id="ARBA00023125"/>
    </source>
</evidence>
<dbReference type="Gene3D" id="1.10.10.10">
    <property type="entry name" value="Winged helix-like DNA-binding domain superfamily/Winged helix DNA-binding domain"/>
    <property type="match status" value="1"/>
</dbReference>
<dbReference type="RefSeq" id="WP_345074516.1">
    <property type="nucleotide sequence ID" value="NZ_BAABDJ010000037.1"/>
</dbReference>
<evidence type="ECO:0000256" key="1">
    <source>
        <dbReference type="ARBA" id="ARBA00023015"/>
    </source>
</evidence>
<dbReference type="PANTHER" id="PTHR33204">
    <property type="entry name" value="TRANSCRIPTIONAL REGULATOR, MARR FAMILY"/>
    <property type="match status" value="1"/>
</dbReference>
<evidence type="ECO:0000256" key="3">
    <source>
        <dbReference type="ARBA" id="ARBA00023163"/>
    </source>
</evidence>
<dbReference type="InterPro" id="IPR002577">
    <property type="entry name" value="HTH_HxlR"/>
</dbReference>
<evidence type="ECO:0000259" key="4">
    <source>
        <dbReference type="PROSITE" id="PS51118"/>
    </source>
</evidence>
<keyword evidence="2" id="KW-0238">DNA-binding</keyword>
<dbReference type="PROSITE" id="PS51118">
    <property type="entry name" value="HTH_HXLR"/>
    <property type="match status" value="1"/>
</dbReference>
<feature type="domain" description="HTH hxlR-type" evidence="4">
    <location>
        <begin position="10"/>
        <end position="108"/>
    </location>
</feature>
<organism evidence="5 6">
    <name type="scientific">Hymenobacter fastidiosus</name>
    <dbReference type="NCBI Taxonomy" id="486264"/>
    <lineage>
        <taxon>Bacteria</taxon>
        <taxon>Pseudomonadati</taxon>
        <taxon>Bacteroidota</taxon>
        <taxon>Cytophagia</taxon>
        <taxon>Cytophagales</taxon>
        <taxon>Hymenobacteraceae</taxon>
        <taxon>Hymenobacter</taxon>
    </lineage>
</organism>
<sequence length="141" mass="15526">MANVKKELTSPTAAALDVLGGKWKIFILMLLKDQTLRFGKLRKRIPKVTQKMLTRQLREPEEAGLLHRQVFAVIPPRVEYRLTEHGQTLKPVLESLYAWGIRHREALGLAPLNPSDDACGLGAGQARPVPTAAAAVLVVTS</sequence>
<reference evidence="6" key="1">
    <citation type="journal article" date="2019" name="Int. J. Syst. Evol. Microbiol.">
        <title>The Global Catalogue of Microorganisms (GCM) 10K type strain sequencing project: providing services to taxonomists for standard genome sequencing and annotation.</title>
        <authorList>
            <consortium name="The Broad Institute Genomics Platform"/>
            <consortium name="The Broad Institute Genome Sequencing Center for Infectious Disease"/>
            <person name="Wu L."/>
            <person name="Ma J."/>
        </authorList>
    </citation>
    <scope>NUCLEOTIDE SEQUENCE [LARGE SCALE GENOMIC DNA]</scope>
    <source>
        <strain evidence="6">JCM 17224</strain>
    </source>
</reference>
<dbReference type="InterPro" id="IPR036388">
    <property type="entry name" value="WH-like_DNA-bd_sf"/>
</dbReference>
<dbReference type="Proteomes" id="UP001500567">
    <property type="component" value="Unassembled WGS sequence"/>
</dbReference>
<dbReference type="InterPro" id="IPR036390">
    <property type="entry name" value="WH_DNA-bd_sf"/>
</dbReference>
<dbReference type="EMBL" id="BAABDJ010000037">
    <property type="protein sequence ID" value="GAA4016851.1"/>
    <property type="molecule type" value="Genomic_DNA"/>
</dbReference>
<evidence type="ECO:0000313" key="6">
    <source>
        <dbReference type="Proteomes" id="UP001500567"/>
    </source>
</evidence>
<name>A0ABP7SUU5_9BACT</name>
<protein>
    <recommendedName>
        <fullName evidence="4">HTH hxlR-type domain-containing protein</fullName>
    </recommendedName>
</protein>
<accession>A0ABP7SUU5</accession>
<gene>
    <name evidence="5" type="ORF">GCM10022408_32980</name>
</gene>
<keyword evidence="6" id="KW-1185">Reference proteome</keyword>
<evidence type="ECO:0000313" key="5">
    <source>
        <dbReference type="EMBL" id="GAA4016851.1"/>
    </source>
</evidence>
<dbReference type="Pfam" id="PF01638">
    <property type="entry name" value="HxlR"/>
    <property type="match status" value="1"/>
</dbReference>
<dbReference type="SUPFAM" id="SSF46785">
    <property type="entry name" value="Winged helix' DNA-binding domain"/>
    <property type="match status" value="1"/>
</dbReference>
<proteinExistence type="predicted"/>
<comment type="caution">
    <text evidence="5">The sequence shown here is derived from an EMBL/GenBank/DDBJ whole genome shotgun (WGS) entry which is preliminary data.</text>
</comment>